<reference evidence="2" key="1">
    <citation type="submission" date="2019-12" db="EMBL/GenBank/DDBJ databases">
        <title>Genome sequencing and annotation of Brassica cretica.</title>
        <authorList>
            <person name="Studholme D.J."/>
            <person name="Sarris P."/>
        </authorList>
    </citation>
    <scope>NUCLEOTIDE SEQUENCE</scope>
    <source>
        <strain evidence="2">PFS-109/04</strain>
        <tissue evidence="2">Leaf</tissue>
    </source>
</reference>
<dbReference type="Proteomes" id="UP000712600">
    <property type="component" value="Unassembled WGS sequence"/>
</dbReference>
<evidence type="ECO:0000313" key="2">
    <source>
        <dbReference type="EMBL" id="KAF3512144.1"/>
    </source>
</evidence>
<evidence type="ECO:0008006" key="4">
    <source>
        <dbReference type="Google" id="ProtNLM"/>
    </source>
</evidence>
<gene>
    <name evidence="2" type="ORF">F2Q69_00005937</name>
</gene>
<organism evidence="2 3">
    <name type="scientific">Brassica cretica</name>
    <name type="common">Mustard</name>
    <dbReference type="NCBI Taxonomy" id="69181"/>
    <lineage>
        <taxon>Eukaryota</taxon>
        <taxon>Viridiplantae</taxon>
        <taxon>Streptophyta</taxon>
        <taxon>Embryophyta</taxon>
        <taxon>Tracheophyta</taxon>
        <taxon>Spermatophyta</taxon>
        <taxon>Magnoliopsida</taxon>
        <taxon>eudicotyledons</taxon>
        <taxon>Gunneridae</taxon>
        <taxon>Pentapetalae</taxon>
        <taxon>rosids</taxon>
        <taxon>malvids</taxon>
        <taxon>Brassicales</taxon>
        <taxon>Brassicaceae</taxon>
        <taxon>Brassiceae</taxon>
        <taxon>Brassica</taxon>
    </lineage>
</organism>
<dbReference type="EMBL" id="QGKX02001521">
    <property type="protein sequence ID" value="KAF3512144.1"/>
    <property type="molecule type" value="Genomic_DNA"/>
</dbReference>
<accession>A0A8S9P3W8</accession>
<sequence length="257" mass="28143">MRAVKGVFRAPSSSMSISGAVLECYKVEVGVSFPWFPTRCNICSKWGHKGPECNTKQVVILSKSTENKTRENEIGENEKVEGELEGDNEVSLGLEKDAGKNGNSGSGIAFVGALLAELEDLPAPILQNEVGTAQSASNEEGVGKRAGKGIVTEEQPEWNDVPYRNRPSLDEPEVTKVSFDVASGTISPSRFKVLETLNEEEEGLDVLEEGEMREEEVDPKMRVSWNFRMECSSPKALARQVKEVVNLNGNQSARHET</sequence>
<dbReference type="AlphaFoldDB" id="A0A8S9P3W8"/>
<evidence type="ECO:0000256" key="1">
    <source>
        <dbReference type="SAM" id="MobiDB-lite"/>
    </source>
</evidence>
<proteinExistence type="predicted"/>
<feature type="compositionally biased region" description="Basic and acidic residues" evidence="1">
    <location>
        <begin position="66"/>
        <end position="82"/>
    </location>
</feature>
<evidence type="ECO:0000313" key="3">
    <source>
        <dbReference type="Proteomes" id="UP000712600"/>
    </source>
</evidence>
<feature type="region of interest" description="Disordered" evidence="1">
    <location>
        <begin position="66"/>
        <end position="85"/>
    </location>
</feature>
<comment type="caution">
    <text evidence="2">The sequence shown here is derived from an EMBL/GenBank/DDBJ whole genome shotgun (WGS) entry which is preliminary data.</text>
</comment>
<name>A0A8S9P3W8_BRACR</name>
<protein>
    <recommendedName>
        <fullName evidence="4">DUF4283 domain-containing protein</fullName>
    </recommendedName>
</protein>